<evidence type="ECO:0000313" key="3">
    <source>
        <dbReference type="Proteomes" id="UP000184287"/>
    </source>
</evidence>
<accession>A0A1M5M385</accession>
<dbReference type="Proteomes" id="UP000184287">
    <property type="component" value="Unassembled WGS sequence"/>
</dbReference>
<organism evidence="2 3">
    <name type="scientific">Pedobacter caeni</name>
    <dbReference type="NCBI Taxonomy" id="288992"/>
    <lineage>
        <taxon>Bacteria</taxon>
        <taxon>Pseudomonadati</taxon>
        <taxon>Bacteroidota</taxon>
        <taxon>Sphingobacteriia</taxon>
        <taxon>Sphingobacteriales</taxon>
        <taxon>Sphingobacteriaceae</taxon>
        <taxon>Pedobacter</taxon>
    </lineage>
</organism>
<dbReference type="RefSeq" id="WP_073236906.1">
    <property type="nucleotide sequence ID" value="NZ_FQUQ01000007.1"/>
</dbReference>
<protein>
    <submittedName>
        <fullName evidence="2">Uncharacterized protein</fullName>
    </submittedName>
</protein>
<gene>
    <name evidence="2" type="ORF">SAMN04488522_10750</name>
</gene>
<name>A0A1M5M385_9SPHI</name>
<dbReference type="AlphaFoldDB" id="A0A1M5M385"/>
<dbReference type="STRING" id="288992.SAMN04488522_10750"/>
<evidence type="ECO:0000313" key="2">
    <source>
        <dbReference type="EMBL" id="SHG71774.1"/>
    </source>
</evidence>
<proteinExistence type="predicted"/>
<keyword evidence="3" id="KW-1185">Reference proteome</keyword>
<feature type="region of interest" description="Disordered" evidence="1">
    <location>
        <begin position="29"/>
        <end position="60"/>
    </location>
</feature>
<sequence>MSKEKKKEKPLINSDEKLKAFGIIKEDDNDDIEIDGEQATGGKDTTVDTHWPTRPTGAGI</sequence>
<reference evidence="3" key="1">
    <citation type="submission" date="2016-11" db="EMBL/GenBank/DDBJ databases">
        <authorList>
            <person name="Varghese N."/>
            <person name="Submissions S."/>
        </authorList>
    </citation>
    <scope>NUCLEOTIDE SEQUENCE [LARGE SCALE GENOMIC DNA]</scope>
    <source>
        <strain evidence="3">DSM 16990</strain>
    </source>
</reference>
<evidence type="ECO:0000256" key="1">
    <source>
        <dbReference type="SAM" id="MobiDB-lite"/>
    </source>
</evidence>
<dbReference type="EMBL" id="FQUQ01000007">
    <property type="protein sequence ID" value="SHG71774.1"/>
    <property type="molecule type" value="Genomic_DNA"/>
</dbReference>